<name>A0A7G3AXV3_LUTLO</name>
<dbReference type="GO" id="GO:0006974">
    <property type="term" value="P:DNA damage response"/>
    <property type="evidence" value="ECO:0007669"/>
    <property type="project" value="TreeGrafter"/>
</dbReference>
<dbReference type="GO" id="GO:0005654">
    <property type="term" value="C:nucleoplasm"/>
    <property type="evidence" value="ECO:0007669"/>
    <property type="project" value="TreeGrafter"/>
</dbReference>
<feature type="region of interest" description="Disordered" evidence="3">
    <location>
        <begin position="159"/>
        <end position="179"/>
    </location>
</feature>
<dbReference type="GO" id="GO:0030289">
    <property type="term" value="C:protein phosphatase 4 complex"/>
    <property type="evidence" value="ECO:0007669"/>
    <property type="project" value="TreeGrafter"/>
</dbReference>
<dbReference type="PANTHER" id="PTHR23318">
    <property type="entry name" value="ATP SYNTHASE GAMMA-RELATED"/>
    <property type="match status" value="1"/>
</dbReference>
<evidence type="ECO:0000259" key="4">
    <source>
        <dbReference type="Pfam" id="PF04802"/>
    </source>
</evidence>
<feature type="compositionally biased region" description="Acidic residues" evidence="3">
    <location>
        <begin position="276"/>
        <end position="288"/>
    </location>
</feature>
<accession>A0A7G3AXV3</accession>
<reference evidence="5" key="1">
    <citation type="journal article" date="2020" name="BMC">
        <title>Leishmania infection induces a limited differential gene expression in the sand fly midgut.</title>
        <authorList>
            <person name="Coutinho-Abreu I.V."/>
            <person name="Serafim T.D."/>
            <person name="Meneses C."/>
            <person name="Kamhawi S."/>
            <person name="Oliveira F."/>
            <person name="Valenzuela J.G."/>
        </authorList>
    </citation>
    <scope>NUCLEOTIDE SEQUENCE</scope>
    <source>
        <strain evidence="5">Jacobina</strain>
        <tissue evidence="5">Midgut</tissue>
    </source>
</reference>
<dbReference type="PANTHER" id="PTHR23318:SF0">
    <property type="entry name" value="SERINE_THREONINE-PROTEIN PHOSPHATASE 4 REGULATORY SUBUNIT 3"/>
    <property type="match status" value="1"/>
</dbReference>
<dbReference type="InterPro" id="IPR006887">
    <property type="entry name" value="P4R3-like_central_dom"/>
</dbReference>
<organism evidence="5">
    <name type="scientific">Lutzomyia longipalpis</name>
    <name type="common">Sand fly</name>
    <dbReference type="NCBI Taxonomy" id="7200"/>
    <lineage>
        <taxon>Eukaryota</taxon>
        <taxon>Metazoa</taxon>
        <taxon>Ecdysozoa</taxon>
        <taxon>Arthropoda</taxon>
        <taxon>Hexapoda</taxon>
        <taxon>Insecta</taxon>
        <taxon>Pterygota</taxon>
        <taxon>Neoptera</taxon>
        <taxon>Endopterygota</taxon>
        <taxon>Diptera</taxon>
        <taxon>Nematocera</taxon>
        <taxon>Psychodoidea</taxon>
        <taxon>Psychodidae</taxon>
        <taxon>Lutzomyia</taxon>
        <taxon>Lutzomyia</taxon>
    </lineage>
</organism>
<dbReference type="EMBL" id="GITU01008366">
    <property type="protein sequence ID" value="MBC1177069.1"/>
    <property type="molecule type" value="Transcribed_RNA"/>
</dbReference>
<dbReference type="VEuPathDB" id="VectorBase:LLONM1_002489"/>
<dbReference type="GO" id="GO:0072542">
    <property type="term" value="F:protein phosphatase activator activity"/>
    <property type="evidence" value="ECO:0007669"/>
    <property type="project" value="TreeGrafter"/>
</dbReference>
<feature type="compositionally biased region" description="Low complexity" evidence="3">
    <location>
        <begin position="194"/>
        <end position="242"/>
    </location>
</feature>
<evidence type="ECO:0000256" key="1">
    <source>
        <dbReference type="ARBA" id="ARBA00004123"/>
    </source>
</evidence>
<feature type="region of interest" description="Disordered" evidence="3">
    <location>
        <begin position="194"/>
        <end position="300"/>
    </location>
</feature>
<protein>
    <submittedName>
        <fullName evidence="5">Putative serine/threonine-protein phosphatase 4 regulatory subunit 3</fullName>
    </submittedName>
</protein>
<comment type="subcellular location">
    <subcellularLocation>
        <location evidence="1">Nucleus</location>
    </subcellularLocation>
</comment>
<feature type="domain" description="Serine/threonine-protein phosphatase 4 regulatory subunit 3-like central" evidence="4">
    <location>
        <begin position="1"/>
        <end position="103"/>
    </location>
</feature>
<dbReference type="Pfam" id="PF04802">
    <property type="entry name" value="PP4R3"/>
    <property type="match status" value="1"/>
</dbReference>
<dbReference type="AlphaFoldDB" id="A0A7G3AXV3"/>
<evidence type="ECO:0000256" key="3">
    <source>
        <dbReference type="SAM" id="MobiDB-lite"/>
    </source>
</evidence>
<keyword evidence="2" id="KW-0539">Nucleus</keyword>
<evidence type="ECO:0000313" key="5">
    <source>
        <dbReference type="EMBL" id="MBC1177069.1"/>
    </source>
</evidence>
<sequence>MKSTHTFLVLGALRFVRKAIAMKDEFYNRQIVKFNLFAPIVDAFIRNNNRYNLLESAILEFFEFIKLEDIKTLCTYFVEKFGKVFEDIEYVQTFKSLKTKYDQHQERFKDRDKIMDSIPMIRNIRHRRDQRQLEEEEEIWFNEDDDFSDVPASKTDLDTSLEVVNGPKMNSSTPVSTATTTTTVIPSLLQTSVSPTIPSTQTQSPAQQQQQQPGLLQQTHPQQQSAPQTAVSSNLNNVNNNSKGTSGLVLGETNKTNAEEAKSIVSGTIKKGLVDYEGDSDDEDDEESSNTPLQKKARLA</sequence>
<dbReference type="InterPro" id="IPR051137">
    <property type="entry name" value="PP4R3-like"/>
</dbReference>
<evidence type="ECO:0000256" key="2">
    <source>
        <dbReference type="ARBA" id="ARBA00023242"/>
    </source>
</evidence>
<proteinExistence type="predicted"/>